<keyword evidence="1" id="KW-0418">Kinase</keyword>
<dbReference type="GO" id="GO:0016301">
    <property type="term" value="F:kinase activity"/>
    <property type="evidence" value="ECO:0007669"/>
    <property type="project" value="UniProtKB-KW"/>
</dbReference>
<dbReference type="STRING" id="67767.A0A0J7MPI2"/>
<reference evidence="1 2" key="1">
    <citation type="submission" date="2015-04" db="EMBL/GenBank/DDBJ databases">
        <title>Lasius niger genome sequencing.</title>
        <authorList>
            <person name="Konorov E.A."/>
            <person name="Nikitin M.A."/>
            <person name="Kirill M.V."/>
            <person name="Chang P."/>
        </authorList>
    </citation>
    <scope>NUCLEOTIDE SEQUENCE [LARGE SCALE GENOMIC DNA]</scope>
    <source>
        <tissue evidence="1">Whole</tissue>
    </source>
</reference>
<dbReference type="Gene3D" id="2.120.10.30">
    <property type="entry name" value="TolB, C-terminal domain"/>
    <property type="match status" value="1"/>
</dbReference>
<dbReference type="AlphaFoldDB" id="A0A0J7MPI2"/>
<dbReference type="PaxDb" id="67767-A0A0J7MPI2"/>
<sequence length="152" mass="17911">MFYFQVQAHNEVGTGPYTKRINISTSDEKPVPLLLTSSRRGMKVLDMDLQTDFAFNEYRSVEIIYSALERKIYWINEMWELISSDLYTGWDYAEIDKHIKITDLDTSAHNLCIDWIIRNLYWIESSNQTSNIMKLDLTLWQQIGIAIYDSIL</sequence>
<gene>
    <name evidence="1" type="ORF">RF55_22686</name>
</gene>
<dbReference type="InterPro" id="IPR011042">
    <property type="entry name" value="6-blade_b-propeller_TolB-like"/>
</dbReference>
<keyword evidence="2" id="KW-1185">Reference proteome</keyword>
<dbReference type="EMBL" id="LBMM01024813">
    <property type="protein sequence ID" value="KMQ82510.1"/>
    <property type="molecule type" value="Genomic_DNA"/>
</dbReference>
<proteinExistence type="predicted"/>
<evidence type="ECO:0000313" key="2">
    <source>
        <dbReference type="Proteomes" id="UP000036403"/>
    </source>
</evidence>
<evidence type="ECO:0000313" key="1">
    <source>
        <dbReference type="EMBL" id="KMQ82510.1"/>
    </source>
</evidence>
<accession>A0A0J7MPI2</accession>
<dbReference type="OrthoDB" id="65481at2759"/>
<comment type="caution">
    <text evidence="1">The sequence shown here is derived from an EMBL/GenBank/DDBJ whole genome shotgun (WGS) entry which is preliminary data.</text>
</comment>
<name>A0A0J7MPI2_LASNI</name>
<dbReference type="Proteomes" id="UP000036403">
    <property type="component" value="Unassembled WGS sequence"/>
</dbReference>
<keyword evidence="1" id="KW-0808">Transferase</keyword>
<organism evidence="1 2">
    <name type="scientific">Lasius niger</name>
    <name type="common">Black garden ant</name>
    <dbReference type="NCBI Taxonomy" id="67767"/>
    <lineage>
        <taxon>Eukaryota</taxon>
        <taxon>Metazoa</taxon>
        <taxon>Ecdysozoa</taxon>
        <taxon>Arthropoda</taxon>
        <taxon>Hexapoda</taxon>
        <taxon>Insecta</taxon>
        <taxon>Pterygota</taxon>
        <taxon>Neoptera</taxon>
        <taxon>Endopterygota</taxon>
        <taxon>Hymenoptera</taxon>
        <taxon>Apocrita</taxon>
        <taxon>Aculeata</taxon>
        <taxon>Formicoidea</taxon>
        <taxon>Formicidae</taxon>
        <taxon>Formicinae</taxon>
        <taxon>Lasius</taxon>
        <taxon>Lasius</taxon>
    </lineage>
</organism>
<protein>
    <submittedName>
        <fullName evidence="1">Proto-oncogene tyrosine-protein kinase ros</fullName>
    </submittedName>
</protein>